<evidence type="ECO:0000313" key="2">
    <source>
        <dbReference type="Proteomes" id="UP000814128"/>
    </source>
</evidence>
<reference evidence="1" key="2">
    <citation type="journal article" date="2022" name="New Phytol.">
        <title>Evolutionary transition to the ectomycorrhizal habit in the genomes of a hyperdiverse lineage of mushroom-forming fungi.</title>
        <authorList>
            <person name="Looney B."/>
            <person name="Miyauchi S."/>
            <person name="Morin E."/>
            <person name="Drula E."/>
            <person name="Courty P.E."/>
            <person name="Kohler A."/>
            <person name="Kuo A."/>
            <person name="LaButti K."/>
            <person name="Pangilinan J."/>
            <person name="Lipzen A."/>
            <person name="Riley R."/>
            <person name="Andreopoulos W."/>
            <person name="He G."/>
            <person name="Johnson J."/>
            <person name="Nolan M."/>
            <person name="Tritt A."/>
            <person name="Barry K.W."/>
            <person name="Grigoriev I.V."/>
            <person name="Nagy L.G."/>
            <person name="Hibbett D."/>
            <person name="Henrissat B."/>
            <person name="Matheny P.B."/>
            <person name="Labbe J."/>
            <person name="Martin F.M."/>
        </authorList>
    </citation>
    <scope>NUCLEOTIDE SEQUENCE</scope>
    <source>
        <strain evidence="1">EC-137</strain>
    </source>
</reference>
<sequence length="715" mass="79206">MVAPPSLSPSLSLLDLSRQSSSPAPIARNPVALRVYKILGTAFDDEASKEALLTLTQLYSSPTTSAKGKEVQRNTDDVQGERQAVATGALAFLDSAPPGDTAARARKNLRRDIETKLGEGSQKFLKAFGEVDQKLDILQSHISAMRSRCDEAQTQLRTTNQACRSLLDRAESLREERQDVERRRSIVTLFLSRFTLADEESEAMVSGEVPIGRRFFAAMDRTYQIREDCRVLMSGEERASQAGLDIMATTASYLEKGFEKLFRWCLSEFRNLGRDAALEVSTNLREAVRRLRRRPELLGALLAAFLAALTNPTTAGARPIELHAHDALRYVGDMLAWVHQAIAAEHEFLESLFGIADARRMVGAARVGGSAEEDIWTAELMDGAVSGLCPPLKTRVLQAVRTQDNSITAYKVASLLQFYTLTMSRTIGPNALLSKTLNETTDAAYKVFFDAIETHGRALLRVALEPNDTSLTPPQALLNHVQVLRSVLSLHASDSSDETDSAIGEIQRILDIMIDPALQMVVSAAEEKEEKERRKGRTWDRKVFVLNGLTYIASVLEPFAFTSEKRKGLERLIDERVQELIEEHYENLLHDTGLKDAIRVSESKQPSEPLSHLPAAEPAALSRALHTFATWLSYLEAVHSTRLAQLSLPELHARVHRAALRRLGLAYADLCEAVRNPANRYEAATTLLGSERPFGSMAALWQIFGMEEEDAEVGT</sequence>
<evidence type="ECO:0000313" key="1">
    <source>
        <dbReference type="EMBL" id="KAI0029221.1"/>
    </source>
</evidence>
<protein>
    <submittedName>
        <fullName evidence="1">Oligomeric complex COG6</fullName>
    </submittedName>
</protein>
<reference evidence="1" key="1">
    <citation type="submission" date="2021-02" db="EMBL/GenBank/DDBJ databases">
        <authorList>
            <consortium name="DOE Joint Genome Institute"/>
            <person name="Ahrendt S."/>
            <person name="Looney B.P."/>
            <person name="Miyauchi S."/>
            <person name="Morin E."/>
            <person name="Drula E."/>
            <person name="Courty P.E."/>
            <person name="Chicoki N."/>
            <person name="Fauchery L."/>
            <person name="Kohler A."/>
            <person name="Kuo A."/>
            <person name="Labutti K."/>
            <person name="Pangilinan J."/>
            <person name="Lipzen A."/>
            <person name="Riley R."/>
            <person name="Andreopoulos W."/>
            <person name="He G."/>
            <person name="Johnson J."/>
            <person name="Barry K.W."/>
            <person name="Grigoriev I.V."/>
            <person name="Nagy L."/>
            <person name="Hibbett D."/>
            <person name="Henrissat B."/>
            <person name="Matheny P.B."/>
            <person name="Labbe J."/>
            <person name="Martin F."/>
        </authorList>
    </citation>
    <scope>NUCLEOTIDE SEQUENCE</scope>
    <source>
        <strain evidence="1">EC-137</strain>
    </source>
</reference>
<name>A0ACB8QC81_9AGAM</name>
<organism evidence="1 2">
    <name type="scientific">Vararia minispora EC-137</name>
    <dbReference type="NCBI Taxonomy" id="1314806"/>
    <lineage>
        <taxon>Eukaryota</taxon>
        <taxon>Fungi</taxon>
        <taxon>Dikarya</taxon>
        <taxon>Basidiomycota</taxon>
        <taxon>Agaricomycotina</taxon>
        <taxon>Agaricomycetes</taxon>
        <taxon>Russulales</taxon>
        <taxon>Lachnocladiaceae</taxon>
        <taxon>Vararia</taxon>
    </lineage>
</organism>
<comment type="caution">
    <text evidence="1">The sequence shown here is derived from an EMBL/GenBank/DDBJ whole genome shotgun (WGS) entry which is preliminary data.</text>
</comment>
<dbReference type="Proteomes" id="UP000814128">
    <property type="component" value="Unassembled WGS sequence"/>
</dbReference>
<dbReference type="EMBL" id="MU273690">
    <property type="protein sequence ID" value="KAI0029221.1"/>
    <property type="molecule type" value="Genomic_DNA"/>
</dbReference>
<gene>
    <name evidence="1" type="ORF">K488DRAFT_88947</name>
</gene>
<proteinExistence type="predicted"/>
<accession>A0ACB8QC81</accession>
<keyword evidence="2" id="KW-1185">Reference proteome</keyword>